<dbReference type="EMBL" id="WBNG01008704">
    <property type="protein sequence ID" value="NXD32756.1"/>
    <property type="molecule type" value="Genomic_DNA"/>
</dbReference>
<name>A0A851UV48_9PASS</name>
<evidence type="ECO:0000256" key="1">
    <source>
        <dbReference type="SAM" id="MobiDB-lite"/>
    </source>
</evidence>
<comment type="caution">
    <text evidence="2">The sequence shown here is derived from an EMBL/GenBank/DDBJ whole genome shotgun (WGS) entry which is preliminary data.</text>
</comment>
<gene>
    <name evidence="2" type="primary">Eppk1_1</name>
    <name evidence="2" type="ORF">ELAFOR_R14767</name>
</gene>
<accession>A0A851UV48</accession>
<evidence type="ECO:0000313" key="2">
    <source>
        <dbReference type="EMBL" id="NXD32756.1"/>
    </source>
</evidence>
<evidence type="ECO:0000313" key="3">
    <source>
        <dbReference type="Proteomes" id="UP000623542"/>
    </source>
</evidence>
<dbReference type="Proteomes" id="UP000623542">
    <property type="component" value="Unassembled WGS sequence"/>
</dbReference>
<dbReference type="OrthoDB" id="9386968at2759"/>
<protein>
    <submittedName>
        <fullName evidence="2">EPIPL protein</fullName>
    </submittedName>
</protein>
<keyword evidence="3" id="KW-1185">Reference proteome</keyword>
<reference evidence="2" key="1">
    <citation type="submission" date="2019-09" db="EMBL/GenBank/DDBJ databases">
        <title>Bird 10,000 Genomes (B10K) Project - Family phase.</title>
        <authorList>
            <person name="Zhang G."/>
        </authorList>
    </citation>
    <scope>NUCLEOTIDE SEQUENCE</scope>
    <source>
        <strain evidence="2">B10K-IZCAS-20218</strain>
        <tissue evidence="2">Blood</tissue>
    </source>
</reference>
<feature type="non-terminal residue" evidence="2">
    <location>
        <position position="1"/>
    </location>
</feature>
<sequence length="94" mass="10451">VRVKSPKKDPAAEEGDNNPAEEPWERTLKSTTVTVGAAEFRGRRVSLWELLHCRYIPEESRTEILELYRAGELSLEQVKSVLSTIVTRAAAAAA</sequence>
<feature type="region of interest" description="Disordered" evidence="1">
    <location>
        <begin position="1"/>
        <end position="28"/>
    </location>
</feature>
<proteinExistence type="predicted"/>
<dbReference type="AlphaFoldDB" id="A0A851UV48"/>
<feature type="non-terminal residue" evidence="2">
    <location>
        <position position="94"/>
    </location>
</feature>
<organism evidence="2 3">
    <name type="scientific">Elachura formosa</name>
    <name type="common">spotted wren-babbler</name>
    <dbReference type="NCBI Taxonomy" id="1463973"/>
    <lineage>
        <taxon>Eukaryota</taxon>
        <taxon>Metazoa</taxon>
        <taxon>Chordata</taxon>
        <taxon>Craniata</taxon>
        <taxon>Vertebrata</taxon>
        <taxon>Euteleostomi</taxon>
        <taxon>Archelosauria</taxon>
        <taxon>Archosauria</taxon>
        <taxon>Dinosauria</taxon>
        <taxon>Saurischia</taxon>
        <taxon>Theropoda</taxon>
        <taxon>Coelurosauria</taxon>
        <taxon>Aves</taxon>
        <taxon>Neognathae</taxon>
        <taxon>Neoaves</taxon>
        <taxon>Telluraves</taxon>
        <taxon>Australaves</taxon>
        <taxon>Passeriformes</taxon>
        <taxon>Elachuridae</taxon>
        <taxon>Elachura</taxon>
    </lineage>
</organism>
<feature type="compositionally biased region" description="Basic and acidic residues" evidence="1">
    <location>
        <begin position="1"/>
        <end position="11"/>
    </location>
</feature>